<keyword evidence="11 12" id="KW-0472">Membrane</keyword>
<keyword evidence="10" id="KW-0408">Iron</keyword>
<proteinExistence type="inferred from homology"/>
<keyword evidence="14" id="KW-1185">Reference proteome</keyword>
<keyword evidence="5" id="KW-0349">Heme</keyword>
<comment type="similarity">
    <text evidence="2">Belongs to the cytochrome ubiquinol oxidase subunit 1 family.</text>
</comment>
<evidence type="ECO:0000256" key="10">
    <source>
        <dbReference type="ARBA" id="ARBA00023004"/>
    </source>
</evidence>
<dbReference type="EC" id="1.10.3.-" evidence="13"/>
<evidence type="ECO:0000256" key="2">
    <source>
        <dbReference type="ARBA" id="ARBA00009819"/>
    </source>
</evidence>
<comment type="subcellular location">
    <subcellularLocation>
        <location evidence="1">Cell membrane</location>
        <topology evidence="1">Multi-pass membrane protein</topology>
    </subcellularLocation>
</comment>
<feature type="transmembrane region" description="Helical" evidence="12">
    <location>
        <begin position="449"/>
        <end position="474"/>
    </location>
</feature>
<keyword evidence="9 12" id="KW-1133">Transmembrane helix</keyword>
<evidence type="ECO:0000313" key="14">
    <source>
        <dbReference type="Proteomes" id="UP001606305"/>
    </source>
</evidence>
<evidence type="ECO:0000256" key="5">
    <source>
        <dbReference type="ARBA" id="ARBA00022617"/>
    </source>
</evidence>
<keyword evidence="3" id="KW-0813">Transport</keyword>
<keyword evidence="13" id="KW-0560">Oxidoreductase</keyword>
<feature type="transmembrane region" description="Helical" evidence="12">
    <location>
        <begin position="219"/>
        <end position="237"/>
    </location>
</feature>
<evidence type="ECO:0000256" key="12">
    <source>
        <dbReference type="SAM" id="Phobius"/>
    </source>
</evidence>
<organism evidence="13 14">
    <name type="scientific">Pelomonas nitida</name>
    <dbReference type="NCBI Taxonomy" id="3299027"/>
    <lineage>
        <taxon>Bacteria</taxon>
        <taxon>Pseudomonadati</taxon>
        <taxon>Pseudomonadota</taxon>
        <taxon>Betaproteobacteria</taxon>
        <taxon>Burkholderiales</taxon>
        <taxon>Sphaerotilaceae</taxon>
        <taxon>Roseateles</taxon>
    </lineage>
</organism>
<dbReference type="Pfam" id="PF01654">
    <property type="entry name" value="Cyt_bd_oxida_I"/>
    <property type="match status" value="1"/>
</dbReference>
<accession>A0ABW7G973</accession>
<dbReference type="GO" id="GO:0016491">
    <property type="term" value="F:oxidoreductase activity"/>
    <property type="evidence" value="ECO:0007669"/>
    <property type="project" value="UniProtKB-KW"/>
</dbReference>
<gene>
    <name evidence="13" type="ORF">ACG00X_16410</name>
</gene>
<name>A0ABW7G973_9BURK</name>
<keyword evidence="8" id="KW-0249">Electron transport</keyword>
<feature type="transmembrane region" description="Helical" evidence="12">
    <location>
        <begin position="183"/>
        <end position="207"/>
    </location>
</feature>
<evidence type="ECO:0000256" key="6">
    <source>
        <dbReference type="ARBA" id="ARBA00022692"/>
    </source>
</evidence>
<reference evidence="13 14" key="1">
    <citation type="submission" date="2024-09" db="EMBL/GenBank/DDBJ databases">
        <title>Novel species of the genus Pelomonas and Roseateles isolated from streams.</title>
        <authorList>
            <person name="Lu H."/>
        </authorList>
    </citation>
    <scope>NUCLEOTIDE SEQUENCE [LARGE SCALE GENOMIC DNA]</scope>
    <source>
        <strain evidence="13 14">BYS96W</strain>
    </source>
</reference>
<feature type="transmembrane region" description="Helical" evidence="12">
    <location>
        <begin position="94"/>
        <end position="118"/>
    </location>
</feature>
<evidence type="ECO:0000256" key="11">
    <source>
        <dbReference type="ARBA" id="ARBA00023136"/>
    </source>
</evidence>
<feature type="transmembrane region" description="Helical" evidence="12">
    <location>
        <begin position="21"/>
        <end position="45"/>
    </location>
</feature>
<dbReference type="InterPro" id="IPR002585">
    <property type="entry name" value="Cyt-d_ubiquinol_oxidase_su_1"/>
</dbReference>
<keyword evidence="7" id="KW-0479">Metal-binding</keyword>
<comment type="caution">
    <text evidence="13">The sequence shown here is derived from an EMBL/GenBank/DDBJ whole genome shotgun (WGS) entry which is preliminary data.</text>
</comment>
<dbReference type="PANTHER" id="PTHR30365:SF14">
    <property type="entry name" value="CYTOCHROME BD MENAQUINOL OXIDASE SUBUNIT I-RELATED"/>
    <property type="match status" value="1"/>
</dbReference>
<dbReference type="RefSeq" id="WP_394489356.1">
    <property type="nucleotide sequence ID" value="NZ_JBIGIA010000012.1"/>
</dbReference>
<evidence type="ECO:0000256" key="1">
    <source>
        <dbReference type="ARBA" id="ARBA00004651"/>
    </source>
</evidence>
<keyword evidence="6 12" id="KW-0812">Transmembrane</keyword>
<dbReference type="Pfam" id="PF13384">
    <property type="entry name" value="HTH_23"/>
    <property type="match status" value="1"/>
</dbReference>
<dbReference type="PANTHER" id="PTHR30365">
    <property type="entry name" value="CYTOCHROME D UBIQUINOL OXIDASE"/>
    <property type="match status" value="1"/>
</dbReference>
<keyword evidence="4" id="KW-1003">Cell membrane</keyword>
<protein>
    <submittedName>
        <fullName evidence="13">Cytochrome ubiquinol oxidase subunit I</fullName>
        <ecNumber evidence="13">1.10.3.-</ecNumber>
    </submittedName>
</protein>
<sequence>MTDAAGTVDMTRALFAFSTEFHYLFVPLTIGLMAVIASLEAVALYTRKAVWAEAALFWGRFFLVNFVCGVLTGWPLRHHLQAQWGHYTEAAGEVLTYIFSLEGRLAPVLFGLVLIFALRRRLPLRWRLGVSAALAAALIAQSVAILALNAWMQNPDGIVWAEGRWHLPDPSVLFANPLLPSKLLHTLAAAYVLGGMFVTGLSAWLLLRARRVEVAQSSIRVSAFFTLVALLTTALAGHRSGEQLVHHQPAKFAAIEGLWRPSAGREALTVFALPDAASRSNRFALEIPGALAWIAGSDQPLPNLQDIERQTRDSLSRALALRAVEREPARSLTLASYQASHGVLSLLDTAQAPSDAALDAAARRALPPVAAVFWGFRVMVGAWVVLMVVVGVLSWCGARPDQRRGRVLLWACLCALPFAWIANMAGWMVCEMGRQPWTITGVLSTLRSHSVAAGGVPVWVLLGWGAAYACVAVANVTLSLRWLRPAPVAATVAAQPVVVQPAVVRLSGREKRRLVAAACRPGASVEQIARAHRISVRRLQRWIRTLEVAGKLPGPQECY</sequence>
<dbReference type="PIRSF" id="PIRSF006446">
    <property type="entry name" value="Cyt_quinol_oxidase_1"/>
    <property type="match status" value="1"/>
</dbReference>
<evidence type="ECO:0000313" key="13">
    <source>
        <dbReference type="EMBL" id="MFG6458424.1"/>
    </source>
</evidence>
<dbReference type="EMBL" id="JBIGIA010000012">
    <property type="protein sequence ID" value="MFG6458424.1"/>
    <property type="molecule type" value="Genomic_DNA"/>
</dbReference>
<feature type="transmembrane region" description="Helical" evidence="12">
    <location>
        <begin position="407"/>
        <end position="429"/>
    </location>
</feature>
<evidence type="ECO:0000256" key="3">
    <source>
        <dbReference type="ARBA" id="ARBA00022448"/>
    </source>
</evidence>
<evidence type="ECO:0000256" key="9">
    <source>
        <dbReference type="ARBA" id="ARBA00022989"/>
    </source>
</evidence>
<evidence type="ECO:0000256" key="7">
    <source>
        <dbReference type="ARBA" id="ARBA00022723"/>
    </source>
</evidence>
<feature type="transmembrane region" description="Helical" evidence="12">
    <location>
        <begin position="57"/>
        <end position="74"/>
    </location>
</feature>
<feature type="transmembrane region" description="Helical" evidence="12">
    <location>
        <begin position="130"/>
        <end position="152"/>
    </location>
</feature>
<feature type="transmembrane region" description="Helical" evidence="12">
    <location>
        <begin position="374"/>
        <end position="395"/>
    </location>
</feature>
<evidence type="ECO:0000256" key="8">
    <source>
        <dbReference type="ARBA" id="ARBA00022982"/>
    </source>
</evidence>
<dbReference type="Proteomes" id="UP001606305">
    <property type="component" value="Unassembled WGS sequence"/>
</dbReference>
<evidence type="ECO:0000256" key="4">
    <source>
        <dbReference type="ARBA" id="ARBA00022475"/>
    </source>
</evidence>